<comment type="caution">
    <text evidence="2">The sequence shown here is derived from an EMBL/GenBank/DDBJ whole genome shotgun (WGS) entry which is preliminary data.</text>
</comment>
<dbReference type="EMBL" id="MKGR01000028">
    <property type="protein sequence ID" value="OKP03033.1"/>
    <property type="molecule type" value="Genomic_DNA"/>
</dbReference>
<reference evidence="2 3" key="1">
    <citation type="submission" date="2016-09" db="EMBL/GenBank/DDBJ databases">
        <title>Xenorhabdus thuongxuanensis sp. nov. and Xenorhabdus eapokensis sp. nov., isolated from Steinernema species.</title>
        <authorList>
            <person name="Kaempfer P."/>
            <person name="Tobias N.J."/>
            <person name="Phan Ke L."/>
            <person name="Bode H.B."/>
            <person name="Glaeser S.P."/>
        </authorList>
    </citation>
    <scope>NUCLEOTIDE SEQUENCE [LARGE SCALE GENOMIC DNA]</scope>
    <source>
        <strain evidence="2 3">30TX1</strain>
    </source>
</reference>
<feature type="transmembrane region" description="Helical" evidence="1">
    <location>
        <begin position="67"/>
        <end position="85"/>
    </location>
</feature>
<evidence type="ECO:0000313" key="2">
    <source>
        <dbReference type="EMBL" id="OKP03033.1"/>
    </source>
</evidence>
<sequence length="105" mass="12330">MVYVVISLLMLIPFFFTLKWFLLSPRTHYNAVGILLAIAAMAFHMYIFRFNNIPIVHINVAHQPIVFYGAVMITLLHGILYSICFKRYYGKNIDNEESHLHNNQR</sequence>
<feature type="transmembrane region" description="Helical" evidence="1">
    <location>
        <begin position="6"/>
        <end position="22"/>
    </location>
</feature>
<dbReference type="AlphaFoldDB" id="A0A1Q5TS25"/>
<keyword evidence="3" id="KW-1185">Reference proteome</keyword>
<organism evidence="2 3">
    <name type="scientific">Xenorhabdus thuongxuanensis</name>
    <dbReference type="NCBI Taxonomy" id="1873484"/>
    <lineage>
        <taxon>Bacteria</taxon>
        <taxon>Pseudomonadati</taxon>
        <taxon>Pseudomonadota</taxon>
        <taxon>Gammaproteobacteria</taxon>
        <taxon>Enterobacterales</taxon>
        <taxon>Morganellaceae</taxon>
        <taxon>Xenorhabdus</taxon>
    </lineage>
</organism>
<keyword evidence="1" id="KW-0472">Membrane</keyword>
<dbReference type="OrthoDB" id="6445625at2"/>
<protein>
    <submittedName>
        <fullName evidence="2">Uncharacterized protein</fullName>
    </submittedName>
</protein>
<keyword evidence="1" id="KW-1133">Transmembrane helix</keyword>
<name>A0A1Q5TS25_9GAMM</name>
<accession>A0A1Q5TS25</accession>
<feature type="transmembrane region" description="Helical" evidence="1">
    <location>
        <begin position="29"/>
        <end position="47"/>
    </location>
</feature>
<proteinExistence type="predicted"/>
<evidence type="ECO:0000313" key="3">
    <source>
        <dbReference type="Proteomes" id="UP000186277"/>
    </source>
</evidence>
<gene>
    <name evidence="2" type="ORF">Xentx_03072</name>
</gene>
<keyword evidence="1" id="KW-0812">Transmembrane</keyword>
<dbReference type="Proteomes" id="UP000186277">
    <property type="component" value="Unassembled WGS sequence"/>
</dbReference>
<evidence type="ECO:0000256" key="1">
    <source>
        <dbReference type="SAM" id="Phobius"/>
    </source>
</evidence>